<dbReference type="Proteomes" id="UP000306985">
    <property type="component" value="Unassembled WGS sequence"/>
</dbReference>
<reference evidence="9 10" key="1">
    <citation type="submission" date="2019-05" db="EMBL/GenBank/DDBJ databases">
        <title>Nakamurella sp. N5BH11, whole genome shotgun sequence.</title>
        <authorList>
            <person name="Tuo L."/>
        </authorList>
    </citation>
    <scope>NUCLEOTIDE SEQUENCE [LARGE SCALE GENOMIC DNA]</scope>
    <source>
        <strain evidence="9 10">N5BH11</strain>
    </source>
</reference>
<evidence type="ECO:0000256" key="1">
    <source>
        <dbReference type="ARBA" id="ARBA00004651"/>
    </source>
</evidence>
<feature type="transmembrane region" description="Helical" evidence="7">
    <location>
        <begin position="123"/>
        <end position="142"/>
    </location>
</feature>
<sequence>MIDFQGQGPAQIGGLLLAFVLASAIGLERQLRGKSAGLRTQALVGTTAAAILLVSKYGFGDVLSSGLVVLDPSRIAAQVVSGIGFLGAGLILARRGVIRGLTTAAAVWETAAVGLAAGAGLWLIAVVVTALHFVTVYGYTLLARRLPGSAVQPVRLRVLYVQGHGALRTVLNRLTSDGWRVDGLIGLTAADRLPDGTTGVDIEAAGAARPDDLRIALLGLDDVIAVSMTEGEELE</sequence>
<organism evidence="9 10">
    <name type="scientific">Nakamurella flava</name>
    <dbReference type="NCBI Taxonomy" id="2576308"/>
    <lineage>
        <taxon>Bacteria</taxon>
        <taxon>Bacillati</taxon>
        <taxon>Actinomycetota</taxon>
        <taxon>Actinomycetes</taxon>
        <taxon>Nakamurellales</taxon>
        <taxon>Nakamurellaceae</taxon>
        <taxon>Nakamurella</taxon>
    </lineage>
</organism>
<feature type="transmembrane region" description="Helical" evidence="7">
    <location>
        <begin position="36"/>
        <end position="55"/>
    </location>
</feature>
<gene>
    <name evidence="9" type="ORF">FDO65_21385</name>
</gene>
<evidence type="ECO:0000256" key="6">
    <source>
        <dbReference type="ARBA" id="ARBA00023136"/>
    </source>
</evidence>
<feature type="transmembrane region" description="Helical" evidence="7">
    <location>
        <begin position="12"/>
        <end position="29"/>
    </location>
</feature>
<comment type="caution">
    <text evidence="9">The sequence shown here is derived from an EMBL/GenBank/DDBJ whole genome shotgun (WGS) entry which is preliminary data.</text>
</comment>
<evidence type="ECO:0000256" key="4">
    <source>
        <dbReference type="ARBA" id="ARBA00022692"/>
    </source>
</evidence>
<name>A0A4V6CRH2_9ACTN</name>
<keyword evidence="3" id="KW-1003">Cell membrane</keyword>
<dbReference type="AlphaFoldDB" id="A0A4V6CRH2"/>
<proteinExistence type="inferred from homology"/>
<accession>A0A4V6CRH2</accession>
<dbReference type="RefSeq" id="WP_137451791.1">
    <property type="nucleotide sequence ID" value="NZ_SZZH01000008.1"/>
</dbReference>
<evidence type="ECO:0000256" key="7">
    <source>
        <dbReference type="SAM" id="Phobius"/>
    </source>
</evidence>
<evidence type="ECO:0000259" key="8">
    <source>
        <dbReference type="Pfam" id="PF02308"/>
    </source>
</evidence>
<comment type="subcellular location">
    <subcellularLocation>
        <location evidence="1">Cell membrane</location>
        <topology evidence="1">Multi-pass membrane protein</topology>
    </subcellularLocation>
</comment>
<keyword evidence="4 7" id="KW-0812">Transmembrane</keyword>
<dbReference type="InterPro" id="IPR049177">
    <property type="entry name" value="MgtC_SapB_SrpB_YhiD_N"/>
</dbReference>
<feature type="domain" description="MgtC/SapB/SrpB/YhiD N-terminal" evidence="8">
    <location>
        <begin position="15"/>
        <end position="142"/>
    </location>
</feature>
<comment type="similarity">
    <text evidence="2">Belongs to the MgtC/SapB family.</text>
</comment>
<evidence type="ECO:0000256" key="3">
    <source>
        <dbReference type="ARBA" id="ARBA00022475"/>
    </source>
</evidence>
<keyword evidence="5 7" id="KW-1133">Transmembrane helix</keyword>
<dbReference type="EMBL" id="SZZH01000008">
    <property type="protein sequence ID" value="TKV56135.1"/>
    <property type="molecule type" value="Genomic_DNA"/>
</dbReference>
<dbReference type="Pfam" id="PF02308">
    <property type="entry name" value="MgtC"/>
    <property type="match status" value="1"/>
</dbReference>
<protein>
    <submittedName>
        <fullName evidence="9">MgtC/SapB family protein</fullName>
    </submittedName>
</protein>
<evidence type="ECO:0000256" key="2">
    <source>
        <dbReference type="ARBA" id="ARBA00009298"/>
    </source>
</evidence>
<evidence type="ECO:0000313" key="10">
    <source>
        <dbReference type="Proteomes" id="UP000306985"/>
    </source>
</evidence>
<dbReference type="PANTHER" id="PTHR33778">
    <property type="entry name" value="PROTEIN MGTC"/>
    <property type="match status" value="1"/>
</dbReference>
<evidence type="ECO:0000313" key="9">
    <source>
        <dbReference type="EMBL" id="TKV56135.1"/>
    </source>
</evidence>
<dbReference type="InterPro" id="IPR003416">
    <property type="entry name" value="MgtC/SapB/SrpB/YhiD_fam"/>
</dbReference>
<dbReference type="PRINTS" id="PR01837">
    <property type="entry name" value="MGTCSAPBPROT"/>
</dbReference>
<feature type="transmembrane region" description="Helical" evidence="7">
    <location>
        <begin position="75"/>
        <end position="93"/>
    </location>
</feature>
<keyword evidence="6 7" id="KW-0472">Membrane</keyword>
<dbReference type="PANTHER" id="PTHR33778:SF1">
    <property type="entry name" value="MAGNESIUM TRANSPORTER YHID-RELATED"/>
    <property type="match status" value="1"/>
</dbReference>
<keyword evidence="10" id="KW-1185">Reference proteome</keyword>
<dbReference type="OrthoDB" id="9811198at2"/>
<evidence type="ECO:0000256" key="5">
    <source>
        <dbReference type="ARBA" id="ARBA00022989"/>
    </source>
</evidence>
<dbReference type="GO" id="GO:0005886">
    <property type="term" value="C:plasma membrane"/>
    <property type="evidence" value="ECO:0007669"/>
    <property type="project" value="UniProtKB-SubCell"/>
</dbReference>